<proteinExistence type="predicted"/>
<keyword evidence="3" id="KW-1185">Reference proteome</keyword>
<name>A0ABQ9G175_9NEOP</name>
<evidence type="ECO:0000256" key="1">
    <source>
        <dbReference type="SAM" id="MobiDB-lite"/>
    </source>
</evidence>
<dbReference type="EMBL" id="JARBHB010000016">
    <property type="protein sequence ID" value="KAJ8866224.1"/>
    <property type="molecule type" value="Genomic_DNA"/>
</dbReference>
<feature type="region of interest" description="Disordered" evidence="1">
    <location>
        <begin position="131"/>
        <end position="169"/>
    </location>
</feature>
<feature type="region of interest" description="Disordered" evidence="1">
    <location>
        <begin position="1"/>
        <end position="23"/>
    </location>
</feature>
<accession>A0ABQ9G175</accession>
<feature type="compositionally biased region" description="Polar residues" evidence="1">
    <location>
        <begin position="332"/>
        <end position="342"/>
    </location>
</feature>
<comment type="caution">
    <text evidence="2">The sequence shown here is derived from an EMBL/GenBank/DDBJ whole genome shotgun (WGS) entry which is preliminary data.</text>
</comment>
<dbReference type="Proteomes" id="UP001159363">
    <property type="component" value="Chromosome 15"/>
</dbReference>
<evidence type="ECO:0000313" key="3">
    <source>
        <dbReference type="Proteomes" id="UP001159363"/>
    </source>
</evidence>
<sequence length="342" mass="37060">MYYSPHGSKGANDAAPQRHVRPQYRLRRGRGGVVDRLLASHPSEPAGSLPDHRMWESCRTMPLVGGFSPGSPVSPALAFHTRLASPSLALKTSLEVLRADEGEYGAAPELKCGENGRSLRIRDVWHDSNMRKSGVASRTPDPWPTNRLRHGRSASRLMSTEFSGPPVESVASSHRRWNRTVDFHIGESQAAGSVLEQDLCEAFVGVEGGSSPGSAFQISTSYTMVTPSSNCCSYPRQGEGGRRCSWKRVDGGILINIARTSVQPFPSRVAGGGAATRQIVSKERRQNARAGRREIPEKTRRPAASSETSPTCKNLGATPPGIKPCSLRWEASSLTTTTPRPH</sequence>
<gene>
    <name evidence="2" type="ORF">PR048_032067</name>
</gene>
<feature type="compositionally biased region" description="Basic and acidic residues" evidence="1">
    <location>
        <begin position="280"/>
        <end position="300"/>
    </location>
</feature>
<reference evidence="2 3" key="1">
    <citation type="submission" date="2023-02" db="EMBL/GenBank/DDBJ databases">
        <title>LHISI_Scaffold_Assembly.</title>
        <authorList>
            <person name="Stuart O.P."/>
            <person name="Cleave R."/>
            <person name="Magrath M.J.L."/>
            <person name="Mikheyev A.S."/>
        </authorList>
    </citation>
    <scope>NUCLEOTIDE SEQUENCE [LARGE SCALE GENOMIC DNA]</scope>
    <source>
        <strain evidence="2">Daus_M_001</strain>
        <tissue evidence="2">Leg muscle</tissue>
    </source>
</reference>
<evidence type="ECO:0000313" key="2">
    <source>
        <dbReference type="EMBL" id="KAJ8866224.1"/>
    </source>
</evidence>
<organism evidence="2 3">
    <name type="scientific">Dryococelus australis</name>
    <dbReference type="NCBI Taxonomy" id="614101"/>
    <lineage>
        <taxon>Eukaryota</taxon>
        <taxon>Metazoa</taxon>
        <taxon>Ecdysozoa</taxon>
        <taxon>Arthropoda</taxon>
        <taxon>Hexapoda</taxon>
        <taxon>Insecta</taxon>
        <taxon>Pterygota</taxon>
        <taxon>Neoptera</taxon>
        <taxon>Polyneoptera</taxon>
        <taxon>Phasmatodea</taxon>
        <taxon>Verophasmatodea</taxon>
        <taxon>Anareolatae</taxon>
        <taxon>Phasmatidae</taxon>
        <taxon>Eurycanthinae</taxon>
        <taxon>Dryococelus</taxon>
    </lineage>
</organism>
<protein>
    <submittedName>
        <fullName evidence="2">Uncharacterized protein</fullName>
    </submittedName>
</protein>
<feature type="region of interest" description="Disordered" evidence="1">
    <location>
        <begin position="268"/>
        <end position="342"/>
    </location>
</feature>